<proteinExistence type="predicted"/>
<protein>
    <submittedName>
        <fullName evidence="2">Uncharacterized protein</fullName>
    </submittedName>
</protein>
<dbReference type="Gene3D" id="1.20.930.10">
    <property type="entry name" value="Conserved domain common to transcription factors TFIIS, elongin A, CRSP70"/>
    <property type="match status" value="1"/>
</dbReference>
<feature type="compositionally biased region" description="Low complexity" evidence="1">
    <location>
        <begin position="16"/>
        <end position="29"/>
    </location>
</feature>
<dbReference type="Proteomes" id="UP000748531">
    <property type="component" value="Unassembled WGS sequence"/>
</dbReference>
<feature type="compositionally biased region" description="Polar residues" evidence="1">
    <location>
        <begin position="443"/>
        <end position="452"/>
    </location>
</feature>
<name>A0A8J4SWF9_9TREM</name>
<dbReference type="SUPFAM" id="SSF140576">
    <property type="entry name" value="HIV integrase-binding domain"/>
    <property type="match status" value="1"/>
</dbReference>
<feature type="region of interest" description="Disordered" evidence="1">
    <location>
        <begin position="425"/>
        <end position="456"/>
    </location>
</feature>
<dbReference type="InterPro" id="IPR036218">
    <property type="entry name" value="HIVI-bd_sf"/>
</dbReference>
<accession>A0A8J4SWF9</accession>
<feature type="non-terminal residue" evidence="2">
    <location>
        <position position="464"/>
    </location>
</feature>
<dbReference type="InterPro" id="IPR035441">
    <property type="entry name" value="TFIIS/LEDGF_dom_sf"/>
</dbReference>
<feature type="compositionally biased region" description="Low complexity" evidence="1">
    <location>
        <begin position="428"/>
        <end position="442"/>
    </location>
</feature>
<dbReference type="AlphaFoldDB" id="A0A8J4SWF9"/>
<gene>
    <name evidence="2" type="ORF">PHET_08393</name>
</gene>
<organism evidence="2 3">
    <name type="scientific">Paragonimus heterotremus</name>
    <dbReference type="NCBI Taxonomy" id="100268"/>
    <lineage>
        <taxon>Eukaryota</taxon>
        <taxon>Metazoa</taxon>
        <taxon>Spiralia</taxon>
        <taxon>Lophotrochozoa</taxon>
        <taxon>Platyhelminthes</taxon>
        <taxon>Trematoda</taxon>
        <taxon>Digenea</taxon>
        <taxon>Plagiorchiida</taxon>
        <taxon>Troglotremata</taxon>
        <taxon>Troglotrematidae</taxon>
        <taxon>Paragonimus</taxon>
    </lineage>
</organism>
<dbReference type="OrthoDB" id="62853at2759"/>
<feature type="region of interest" description="Disordered" evidence="1">
    <location>
        <begin position="348"/>
        <end position="392"/>
    </location>
</feature>
<comment type="caution">
    <text evidence="2">The sequence shown here is derived from an EMBL/GenBank/DDBJ whole genome shotgun (WGS) entry which is preliminary data.</text>
</comment>
<reference evidence="2" key="1">
    <citation type="submission" date="2019-05" db="EMBL/GenBank/DDBJ databases">
        <title>Annotation for the trematode Paragonimus heterotremus.</title>
        <authorList>
            <person name="Choi Y.-J."/>
        </authorList>
    </citation>
    <scope>NUCLEOTIDE SEQUENCE</scope>
    <source>
        <strain evidence="2">LC</strain>
    </source>
</reference>
<evidence type="ECO:0000313" key="3">
    <source>
        <dbReference type="Proteomes" id="UP000748531"/>
    </source>
</evidence>
<feature type="region of interest" description="Disordered" evidence="1">
    <location>
        <begin position="297"/>
        <end position="334"/>
    </location>
</feature>
<sequence length="464" mass="49375">VPTNDKTHPVASASRTPDSAQSQSTSSPPTDVVAQLCHLCRELKASLVRGHENFSLAVQILSQLATIHVRLPQLAQARDLMDSIKKCRRYKLSADVREAAEKTLRAFQAIRSSATKEEVAQTQALITAHQTRPTIIKTESNSQISKRIPDRPLLGQIDLTRSVTVDPQSTTLVINEPSSSGLPSKSTAVETESLTADLAAKVDDMLSLIRATDERMAAAATSHPKASGKPVLSSVQESLSSTISAEIGFDNGRNIRASAVAAAAAHMHDEEDEESVMSRVEQVAAFEAASKLSSSYVHPAGIPPPPPPPPPVHAGCFHIPPTSPNPSHSLSPSAVDLDLDSRIEMLITGPKTSDIRSKSNKTSPIGHTDSRLPDPNTLSPPKAANQLVRTSDNGPVTLAPTLLARRHAIAEKIAIVTGRVSNLTPVKSNVSQSSGSQSERTSLPLTTTPQSISKDDELYDLLGV</sequence>
<evidence type="ECO:0000313" key="2">
    <source>
        <dbReference type="EMBL" id="KAF5398270.1"/>
    </source>
</evidence>
<feature type="compositionally biased region" description="Pro residues" evidence="1">
    <location>
        <begin position="301"/>
        <end position="312"/>
    </location>
</feature>
<feature type="region of interest" description="Disordered" evidence="1">
    <location>
        <begin position="1"/>
        <end position="29"/>
    </location>
</feature>
<dbReference type="EMBL" id="LUCH01005201">
    <property type="protein sequence ID" value="KAF5398270.1"/>
    <property type="molecule type" value="Genomic_DNA"/>
</dbReference>
<evidence type="ECO:0000256" key="1">
    <source>
        <dbReference type="SAM" id="MobiDB-lite"/>
    </source>
</evidence>
<keyword evidence="3" id="KW-1185">Reference proteome</keyword>